<dbReference type="InterPro" id="IPR029071">
    <property type="entry name" value="Ubiquitin-like_domsf"/>
</dbReference>
<feature type="region of interest" description="Disordered" evidence="1">
    <location>
        <begin position="16"/>
        <end position="56"/>
    </location>
</feature>
<evidence type="ECO:0000256" key="1">
    <source>
        <dbReference type="SAM" id="MobiDB-lite"/>
    </source>
</evidence>
<accession>A0A0B1T3X2</accession>
<reference evidence="2 3" key="1">
    <citation type="submission" date="2014-03" db="EMBL/GenBank/DDBJ databases">
        <title>Draft genome of the hookworm Oesophagostomum dentatum.</title>
        <authorList>
            <person name="Mitreva M."/>
        </authorList>
    </citation>
    <scope>NUCLEOTIDE SEQUENCE [LARGE SCALE GENOMIC DNA]</scope>
    <source>
        <strain evidence="2 3">OD-Hann</strain>
    </source>
</reference>
<dbReference type="EMBL" id="KN551697">
    <property type="protein sequence ID" value="KHJ91934.1"/>
    <property type="molecule type" value="Genomic_DNA"/>
</dbReference>
<protein>
    <recommendedName>
        <fullName evidence="4">Ras-associating domain-containing protein</fullName>
    </recommendedName>
</protein>
<keyword evidence="3" id="KW-1185">Reference proteome</keyword>
<evidence type="ECO:0000313" key="2">
    <source>
        <dbReference type="EMBL" id="KHJ91934.1"/>
    </source>
</evidence>
<gene>
    <name evidence="2" type="ORF">OESDEN_08188</name>
</gene>
<dbReference type="OrthoDB" id="5848966at2759"/>
<dbReference type="Proteomes" id="UP000053660">
    <property type="component" value="Unassembled WGS sequence"/>
</dbReference>
<organism evidence="2 3">
    <name type="scientific">Oesophagostomum dentatum</name>
    <name type="common">Nodular worm</name>
    <dbReference type="NCBI Taxonomy" id="61180"/>
    <lineage>
        <taxon>Eukaryota</taxon>
        <taxon>Metazoa</taxon>
        <taxon>Ecdysozoa</taxon>
        <taxon>Nematoda</taxon>
        <taxon>Chromadorea</taxon>
        <taxon>Rhabditida</taxon>
        <taxon>Rhabditina</taxon>
        <taxon>Rhabditomorpha</taxon>
        <taxon>Strongyloidea</taxon>
        <taxon>Strongylidae</taxon>
        <taxon>Oesophagostomum</taxon>
    </lineage>
</organism>
<dbReference type="Gene3D" id="3.10.20.90">
    <property type="entry name" value="Phosphatidylinositol 3-kinase Catalytic Subunit, Chain A, domain 1"/>
    <property type="match status" value="1"/>
</dbReference>
<dbReference type="SUPFAM" id="SSF54236">
    <property type="entry name" value="Ubiquitin-like"/>
    <property type="match status" value="1"/>
</dbReference>
<sequence length="115" mass="12388">MKDPSSRAWITSIIKSGTATGANSPNIGARTEEQSISTHSTHTEGRSQHSDSCSDPLYLGEAGANSRARSMGDTFLVCIHKVSEDQPYAILRASIHSTATDIIKQVCDFTPCYRG</sequence>
<evidence type="ECO:0008006" key="4">
    <source>
        <dbReference type="Google" id="ProtNLM"/>
    </source>
</evidence>
<feature type="compositionally biased region" description="Polar residues" evidence="1">
    <location>
        <begin position="16"/>
        <end position="26"/>
    </location>
</feature>
<evidence type="ECO:0000313" key="3">
    <source>
        <dbReference type="Proteomes" id="UP000053660"/>
    </source>
</evidence>
<dbReference type="AlphaFoldDB" id="A0A0B1T3X2"/>
<proteinExistence type="predicted"/>
<name>A0A0B1T3X2_OESDE</name>